<name>A0ABT7F085_9RHOB</name>
<keyword evidence="1" id="KW-0732">Signal</keyword>
<protein>
    <submittedName>
        <fullName evidence="2">YHS domain-containing (Seleno)protein</fullName>
    </submittedName>
</protein>
<sequence length="149" mass="16811">MLRLFLSSCFFAVMLTGLARAGDHRSLFFNRDGVALSGYDTVAYFVDGAAVRGRQDIAVMWRGVVWQFANLFHRELFEANPRAYAPQYGGYCAHGMAFGRASSTDPQAWAIREGKLYLIHSKAQRDLWLLAPSDFVARANAHWPKALHR</sequence>
<proteinExistence type="predicted"/>
<gene>
    <name evidence="2" type="ORF">QO033_10055</name>
</gene>
<accession>A0ABT7F085</accession>
<keyword evidence="3" id="KW-1185">Reference proteome</keyword>
<evidence type="ECO:0000256" key="1">
    <source>
        <dbReference type="SAM" id="SignalP"/>
    </source>
</evidence>
<dbReference type="EMBL" id="JASNJD010000006">
    <property type="protein sequence ID" value="MDK3018022.1"/>
    <property type="molecule type" value="Genomic_DNA"/>
</dbReference>
<evidence type="ECO:0000313" key="3">
    <source>
        <dbReference type="Proteomes" id="UP001243757"/>
    </source>
</evidence>
<feature type="signal peptide" evidence="1">
    <location>
        <begin position="1"/>
        <end position="21"/>
    </location>
</feature>
<comment type="caution">
    <text evidence="2">The sequence shown here is derived from an EMBL/GenBank/DDBJ whole genome shotgun (WGS) entry which is preliminary data.</text>
</comment>
<feature type="chain" id="PRO_5047334800" evidence="1">
    <location>
        <begin position="22"/>
        <end position="149"/>
    </location>
</feature>
<dbReference type="Proteomes" id="UP001243757">
    <property type="component" value="Unassembled WGS sequence"/>
</dbReference>
<organism evidence="2 3">
    <name type="scientific">Pseudodonghicola flavimaris</name>
    <dbReference type="NCBI Taxonomy" id="3050036"/>
    <lineage>
        <taxon>Bacteria</taxon>
        <taxon>Pseudomonadati</taxon>
        <taxon>Pseudomonadota</taxon>
        <taxon>Alphaproteobacteria</taxon>
        <taxon>Rhodobacterales</taxon>
        <taxon>Paracoccaceae</taxon>
        <taxon>Pseudodonghicola</taxon>
    </lineage>
</organism>
<evidence type="ECO:0000313" key="2">
    <source>
        <dbReference type="EMBL" id="MDK3018022.1"/>
    </source>
</evidence>
<dbReference type="NCBIfam" id="NF041384">
    <property type="entry name" value="YHS_seleno_dom"/>
    <property type="match status" value="1"/>
</dbReference>
<reference evidence="2 3" key="1">
    <citation type="submission" date="2023-05" db="EMBL/GenBank/DDBJ databases">
        <title>Pseudodonghicola sp. nov.</title>
        <authorList>
            <person name="Huang J."/>
        </authorList>
    </citation>
    <scope>NUCLEOTIDE SEQUENCE [LARGE SCALE GENOMIC DNA]</scope>
    <source>
        <strain evidence="2 3">IC7</strain>
    </source>
</reference>